<name>A0A8X6FIM1_TRICU</name>
<protein>
    <submittedName>
        <fullName evidence="1">Uncharacterized protein</fullName>
    </submittedName>
</protein>
<dbReference type="AlphaFoldDB" id="A0A8X6FIM1"/>
<accession>A0A8X6FIM1</accession>
<dbReference type="OrthoDB" id="6436410at2759"/>
<sequence>MVDRIMAAAGPTSSIHVIDAENQDLKTMLMEISSHVSRLETHEQPVDPKDVSVTYQPAGNPELINIVSPLAFQATCYKVQKNHVPSRLKARATVT</sequence>
<reference evidence="1" key="1">
    <citation type="submission" date="2020-07" db="EMBL/GenBank/DDBJ databases">
        <title>Multicomponent nature underlies the extraordinary mechanical properties of spider dragline silk.</title>
        <authorList>
            <person name="Kono N."/>
            <person name="Nakamura H."/>
            <person name="Mori M."/>
            <person name="Yoshida Y."/>
            <person name="Ohtoshi R."/>
            <person name="Malay A.D."/>
            <person name="Moran D.A.P."/>
            <person name="Tomita M."/>
            <person name="Numata K."/>
            <person name="Arakawa K."/>
        </authorList>
    </citation>
    <scope>NUCLEOTIDE SEQUENCE</scope>
</reference>
<comment type="caution">
    <text evidence="1">The sequence shown here is derived from an EMBL/GenBank/DDBJ whole genome shotgun (WGS) entry which is preliminary data.</text>
</comment>
<proteinExistence type="predicted"/>
<evidence type="ECO:0000313" key="2">
    <source>
        <dbReference type="Proteomes" id="UP000887116"/>
    </source>
</evidence>
<dbReference type="EMBL" id="BMAO01032280">
    <property type="protein sequence ID" value="GFQ81158.1"/>
    <property type="molecule type" value="Genomic_DNA"/>
</dbReference>
<evidence type="ECO:0000313" key="1">
    <source>
        <dbReference type="EMBL" id="GFQ81158.1"/>
    </source>
</evidence>
<gene>
    <name evidence="1" type="ORF">TNCT_249681</name>
</gene>
<dbReference type="Proteomes" id="UP000887116">
    <property type="component" value="Unassembled WGS sequence"/>
</dbReference>
<keyword evidence="2" id="KW-1185">Reference proteome</keyword>
<organism evidence="1 2">
    <name type="scientific">Trichonephila clavata</name>
    <name type="common">Joro spider</name>
    <name type="synonym">Nephila clavata</name>
    <dbReference type="NCBI Taxonomy" id="2740835"/>
    <lineage>
        <taxon>Eukaryota</taxon>
        <taxon>Metazoa</taxon>
        <taxon>Ecdysozoa</taxon>
        <taxon>Arthropoda</taxon>
        <taxon>Chelicerata</taxon>
        <taxon>Arachnida</taxon>
        <taxon>Araneae</taxon>
        <taxon>Araneomorphae</taxon>
        <taxon>Entelegynae</taxon>
        <taxon>Araneoidea</taxon>
        <taxon>Nephilidae</taxon>
        <taxon>Trichonephila</taxon>
    </lineage>
</organism>